<name>A0A8T0EBF5_ARGBR</name>
<evidence type="ECO:0000313" key="3">
    <source>
        <dbReference type="Proteomes" id="UP000807504"/>
    </source>
</evidence>
<organism evidence="2 3">
    <name type="scientific">Argiope bruennichi</name>
    <name type="common">Wasp spider</name>
    <name type="synonym">Aranea bruennichi</name>
    <dbReference type="NCBI Taxonomy" id="94029"/>
    <lineage>
        <taxon>Eukaryota</taxon>
        <taxon>Metazoa</taxon>
        <taxon>Ecdysozoa</taxon>
        <taxon>Arthropoda</taxon>
        <taxon>Chelicerata</taxon>
        <taxon>Arachnida</taxon>
        <taxon>Araneae</taxon>
        <taxon>Araneomorphae</taxon>
        <taxon>Entelegynae</taxon>
        <taxon>Araneoidea</taxon>
        <taxon>Araneidae</taxon>
        <taxon>Argiope</taxon>
    </lineage>
</organism>
<sequence>MDFFESLNQIFEDLNLRLCFPRNLHEERLDYAYVMLNNVTSIAKLSFIAQNSINPLDLSVGESPKKDFLVYGIGEREFPNTWKNFIITEEECKKIMSPNRRLLYTLHLDLPRKLETRLRLVYFKNFDSKVTYDDESFHLRDIYFNENIYREILRLLLQESILKFKTAALIGRYLKIIKRYFGDLESCLYDLSVSFILHVLYKECNDSQIVKDVLTMFDFKKWIYYSNDCNPGILDYFLHHARNSGYNVWGKYPCEDLINGCVMLEKYSFVAVLLKYINAPLFMEEDYEKLINWGGNPIFRINTMDKGQPVREGWMNKRRAFLAIQILYLYDLPHDDGDQALRLLWRAIPDTFLTFSEWMSAFGNQREPYILGDIDEFYSYIVEEEISIRTPRSLRQYCRVAIRKSLYDCQQLPNGIEKLDDLDPKSKAYLRLEN</sequence>
<reference evidence="2" key="2">
    <citation type="submission" date="2020-06" db="EMBL/GenBank/DDBJ databases">
        <authorList>
            <person name="Sheffer M."/>
        </authorList>
    </citation>
    <scope>NUCLEOTIDE SEQUENCE</scope>
</reference>
<dbReference type="AlphaFoldDB" id="A0A8T0EBF5"/>
<reference evidence="2" key="1">
    <citation type="journal article" date="2020" name="bioRxiv">
        <title>Chromosome-level reference genome of the European wasp spider Argiope bruennichi: a resource for studies on range expansion and evolutionary adaptation.</title>
        <authorList>
            <person name="Sheffer M.M."/>
            <person name="Hoppe A."/>
            <person name="Krehenwinkel H."/>
            <person name="Uhl G."/>
            <person name="Kuss A.W."/>
            <person name="Jensen L."/>
            <person name="Jensen C."/>
            <person name="Gillespie R.G."/>
            <person name="Hoff K.J."/>
            <person name="Prost S."/>
        </authorList>
    </citation>
    <scope>NUCLEOTIDE SEQUENCE</scope>
</reference>
<dbReference type="InterPro" id="IPR001496">
    <property type="entry name" value="SOCS_box"/>
</dbReference>
<dbReference type="Proteomes" id="UP000807504">
    <property type="component" value="Unassembled WGS sequence"/>
</dbReference>
<comment type="caution">
    <text evidence="2">The sequence shown here is derived from an EMBL/GenBank/DDBJ whole genome shotgun (WGS) entry which is preliminary data.</text>
</comment>
<dbReference type="EMBL" id="JABXBU010002228">
    <property type="protein sequence ID" value="KAF8770336.1"/>
    <property type="molecule type" value="Genomic_DNA"/>
</dbReference>
<evidence type="ECO:0000259" key="1">
    <source>
        <dbReference type="Pfam" id="PF07525"/>
    </source>
</evidence>
<protein>
    <recommendedName>
        <fullName evidence="1">SOCS box domain-containing protein</fullName>
    </recommendedName>
</protein>
<evidence type="ECO:0000313" key="2">
    <source>
        <dbReference type="EMBL" id="KAF8770336.1"/>
    </source>
</evidence>
<dbReference type="OrthoDB" id="6436962at2759"/>
<gene>
    <name evidence="2" type="ORF">HNY73_017881</name>
</gene>
<keyword evidence="3" id="KW-1185">Reference proteome</keyword>
<feature type="domain" description="SOCS box" evidence="1">
    <location>
        <begin position="390"/>
        <end position="420"/>
    </location>
</feature>
<dbReference type="Pfam" id="PF07525">
    <property type="entry name" value="SOCS_box"/>
    <property type="match status" value="1"/>
</dbReference>
<proteinExistence type="predicted"/>
<accession>A0A8T0EBF5</accession>